<proteinExistence type="predicted"/>
<evidence type="ECO:0000313" key="2">
    <source>
        <dbReference type="Proteomes" id="UP000628984"/>
    </source>
</evidence>
<organism evidence="1 2">
    <name type="scientific">Gemmobacter lanyuensis</name>
    <dbReference type="NCBI Taxonomy" id="1054497"/>
    <lineage>
        <taxon>Bacteria</taxon>
        <taxon>Pseudomonadati</taxon>
        <taxon>Pseudomonadota</taxon>
        <taxon>Alphaproteobacteria</taxon>
        <taxon>Rhodobacterales</taxon>
        <taxon>Paracoccaceae</taxon>
        <taxon>Gemmobacter</taxon>
    </lineage>
</organism>
<protein>
    <submittedName>
        <fullName evidence="1">Uncharacterized protein</fullName>
    </submittedName>
</protein>
<keyword evidence="2" id="KW-1185">Reference proteome</keyword>
<dbReference type="AlphaFoldDB" id="A0A918MJ80"/>
<evidence type="ECO:0000313" key="1">
    <source>
        <dbReference type="EMBL" id="GGW27614.1"/>
    </source>
</evidence>
<reference evidence="1" key="2">
    <citation type="submission" date="2020-09" db="EMBL/GenBank/DDBJ databases">
        <authorList>
            <person name="Sun Q."/>
            <person name="Kim S."/>
        </authorList>
    </citation>
    <scope>NUCLEOTIDE SEQUENCE</scope>
    <source>
        <strain evidence="1">KCTC 23714</strain>
    </source>
</reference>
<gene>
    <name evidence="1" type="ORF">GCM10011452_15190</name>
</gene>
<accession>A0A918MJ80</accession>
<comment type="caution">
    <text evidence="1">The sequence shown here is derived from an EMBL/GenBank/DDBJ whole genome shotgun (WGS) entry which is preliminary data.</text>
</comment>
<sequence length="192" mass="22272">MQDYYANLERLLYDQDGELSRRLKSAALIILSAEELRSCVEQKALLFFGLQKELSWRRDDDPLPIEYEGLRSKKQADRLRAASLWFQSVGAFSEDDFELVRLAMNYRNEVAHELLEALLYQSPDFFAPEVPFAMVCLAHKINVWWMKNYEFEDDCNESLDVDKAEQLSTAIVRLITLAAFPELSEVPHANET</sequence>
<dbReference type="Proteomes" id="UP000628984">
    <property type="component" value="Unassembled WGS sequence"/>
</dbReference>
<name>A0A918MJ80_9RHOB</name>
<reference evidence="1" key="1">
    <citation type="journal article" date="2014" name="Int. J. Syst. Evol. Microbiol.">
        <title>Complete genome sequence of Corynebacterium casei LMG S-19264T (=DSM 44701T), isolated from a smear-ripened cheese.</title>
        <authorList>
            <consortium name="US DOE Joint Genome Institute (JGI-PGF)"/>
            <person name="Walter F."/>
            <person name="Albersmeier A."/>
            <person name="Kalinowski J."/>
            <person name="Ruckert C."/>
        </authorList>
    </citation>
    <scope>NUCLEOTIDE SEQUENCE</scope>
    <source>
        <strain evidence="1">KCTC 23714</strain>
    </source>
</reference>
<dbReference type="EMBL" id="BMYQ01000003">
    <property type="protein sequence ID" value="GGW27614.1"/>
    <property type="molecule type" value="Genomic_DNA"/>
</dbReference>
<dbReference type="RefSeq" id="WP_189633245.1">
    <property type="nucleotide sequence ID" value="NZ_BMYQ01000003.1"/>
</dbReference>